<feature type="domain" description="DUF6817" evidence="2">
    <location>
        <begin position="59"/>
        <end position="144"/>
    </location>
</feature>
<evidence type="ECO:0000313" key="3">
    <source>
        <dbReference type="EMBL" id="CAL4886130.1"/>
    </source>
</evidence>
<dbReference type="EMBL" id="OZ075111">
    <property type="protein sequence ID" value="CAL4886130.1"/>
    <property type="molecule type" value="Genomic_DNA"/>
</dbReference>
<evidence type="ECO:0000259" key="2">
    <source>
        <dbReference type="Pfam" id="PF20680"/>
    </source>
</evidence>
<proteinExistence type="predicted"/>
<reference evidence="3 4" key="2">
    <citation type="submission" date="2024-10" db="EMBL/GenBank/DDBJ databases">
        <authorList>
            <person name="Ryan C."/>
        </authorList>
    </citation>
    <scope>NUCLEOTIDE SEQUENCE [LARGE SCALE GENOMIC DNA]</scope>
</reference>
<gene>
    <name evidence="3" type="ORF">URODEC1_LOCUS952</name>
</gene>
<dbReference type="Proteomes" id="UP001497457">
    <property type="component" value="Chromosome 1b"/>
</dbReference>
<dbReference type="AlphaFoldDB" id="A0ABC8V8V0"/>
<dbReference type="Pfam" id="PF20680">
    <property type="entry name" value="DUF6817"/>
    <property type="match status" value="1"/>
</dbReference>
<dbReference type="PANTHER" id="PTHR37391">
    <property type="entry name" value="E3 UBIQUITIN-PROTEIN LIGASE"/>
    <property type="match status" value="1"/>
</dbReference>
<reference evidence="4" key="1">
    <citation type="submission" date="2024-06" db="EMBL/GenBank/DDBJ databases">
        <authorList>
            <person name="Ryan C."/>
        </authorList>
    </citation>
    <scope>NUCLEOTIDE SEQUENCE [LARGE SCALE GENOMIC DNA]</scope>
</reference>
<protein>
    <recommendedName>
        <fullName evidence="2">DUF6817 domain-containing protein</fullName>
    </recommendedName>
</protein>
<feature type="region of interest" description="Disordered" evidence="1">
    <location>
        <begin position="1"/>
        <end position="22"/>
    </location>
</feature>
<dbReference type="InterPro" id="IPR049202">
    <property type="entry name" value="DUF6817"/>
</dbReference>
<name>A0ABC8V8V0_9POAL</name>
<evidence type="ECO:0000313" key="4">
    <source>
        <dbReference type="Proteomes" id="UP001497457"/>
    </source>
</evidence>
<evidence type="ECO:0000256" key="1">
    <source>
        <dbReference type="SAM" id="MobiDB-lite"/>
    </source>
</evidence>
<organism evidence="3 4">
    <name type="scientific">Urochloa decumbens</name>
    <dbReference type="NCBI Taxonomy" id="240449"/>
    <lineage>
        <taxon>Eukaryota</taxon>
        <taxon>Viridiplantae</taxon>
        <taxon>Streptophyta</taxon>
        <taxon>Embryophyta</taxon>
        <taxon>Tracheophyta</taxon>
        <taxon>Spermatophyta</taxon>
        <taxon>Magnoliopsida</taxon>
        <taxon>Liliopsida</taxon>
        <taxon>Poales</taxon>
        <taxon>Poaceae</taxon>
        <taxon>PACMAD clade</taxon>
        <taxon>Panicoideae</taxon>
        <taxon>Panicodae</taxon>
        <taxon>Paniceae</taxon>
        <taxon>Melinidinae</taxon>
        <taxon>Urochloa</taxon>
    </lineage>
</organism>
<keyword evidence="4" id="KW-1185">Reference proteome</keyword>
<accession>A0ABC8V8V0</accession>
<sequence length="442" mass="48283">MAATMNKSTNTNNGAGGGAGNDDERALPSLLAAARPFLRGDLPDAAAAGDPDLPSLVSVLRAAGAGECYHKHGTFLDHLLDTHRILCLWGAPRAVSRCGLFHSSYSNSYVNLAIFQPDTGRDRVRSIIGAPAERLVHLFCVVPRHELIHDDLLFHYTDQELRDHLAASSQSLVASAAEPEAGWRVKLRSVLPVEGMVARHIRTGEPVALSRRVVAAFLLMTVADFSDQYTDYQDELFGNEDGRLEFTGDNWGALWPGTGKPGLWVSAMSRIAALYHLIARDDHLLIREGNQVAGGGGDDAVVGELVVPPVFEGCTRVLDAEEQKAARELYWEAICSRGGKAGKEVEAMLRESVGRNPFVGEPWLALAQVLLNGSRYEEAAAAAARGARLLLEWGSSWDKRMSWEGWVSWGRLMRDKARRREWPRSAWGVINLGLVEGDANCN</sequence>
<dbReference type="PANTHER" id="PTHR37391:SF12">
    <property type="entry name" value="OS02G0828500 PROTEIN"/>
    <property type="match status" value="1"/>
</dbReference>